<organism evidence="3 4">
    <name type="scientific">Kwoniella shandongensis</name>
    <dbReference type="NCBI Taxonomy" id="1734106"/>
    <lineage>
        <taxon>Eukaryota</taxon>
        <taxon>Fungi</taxon>
        <taxon>Dikarya</taxon>
        <taxon>Basidiomycota</taxon>
        <taxon>Agaricomycotina</taxon>
        <taxon>Tremellomycetes</taxon>
        <taxon>Tremellales</taxon>
        <taxon>Cryptococcaceae</taxon>
        <taxon>Kwoniella</taxon>
    </lineage>
</organism>
<reference evidence="3" key="1">
    <citation type="submission" date="2017-08" db="EMBL/GenBank/DDBJ databases">
        <authorList>
            <person name="Cuomo C."/>
            <person name="Billmyre B."/>
            <person name="Heitman J."/>
        </authorList>
    </citation>
    <scope>NUCLEOTIDE SEQUENCE</scope>
    <source>
        <strain evidence="3">CBS 12478</strain>
    </source>
</reference>
<dbReference type="GeneID" id="43590802"/>
<dbReference type="AlphaFoldDB" id="A0A5M6BT92"/>
<dbReference type="OrthoDB" id="2576427at2759"/>
<feature type="compositionally biased region" description="Polar residues" evidence="1">
    <location>
        <begin position="46"/>
        <end position="55"/>
    </location>
</feature>
<gene>
    <name evidence="3" type="ORF">CI109_104599</name>
</gene>
<name>A0A5M6BT92_9TREE</name>
<dbReference type="Proteomes" id="UP000322225">
    <property type="component" value="Chromosome 8"/>
</dbReference>
<reference evidence="3" key="2">
    <citation type="submission" date="2024-01" db="EMBL/GenBank/DDBJ databases">
        <title>Comparative genomics of Cryptococcus and Kwoniella reveals pathogenesis evolution and contrasting modes of karyotype evolution via chromosome fusion or intercentromeric recombination.</title>
        <authorList>
            <person name="Coelho M.A."/>
            <person name="David-Palma M."/>
            <person name="Shea T."/>
            <person name="Bowers K."/>
            <person name="McGinley-Smith S."/>
            <person name="Mohammad A.W."/>
            <person name="Gnirke A."/>
            <person name="Yurkov A.M."/>
            <person name="Nowrousian M."/>
            <person name="Sun S."/>
            <person name="Cuomo C.A."/>
            <person name="Heitman J."/>
        </authorList>
    </citation>
    <scope>NUCLEOTIDE SEQUENCE</scope>
    <source>
        <strain evidence="3">CBS 12478</strain>
    </source>
</reference>
<keyword evidence="4" id="KW-1185">Reference proteome</keyword>
<keyword evidence="2" id="KW-0812">Transmembrane</keyword>
<dbReference type="KEGG" id="ksn:43590802"/>
<keyword evidence="2" id="KW-0472">Membrane</keyword>
<evidence type="ECO:0000313" key="4">
    <source>
        <dbReference type="Proteomes" id="UP000322225"/>
    </source>
</evidence>
<dbReference type="EMBL" id="CP144058">
    <property type="protein sequence ID" value="WWD20123.1"/>
    <property type="molecule type" value="Genomic_DNA"/>
</dbReference>
<feature type="compositionally biased region" description="Low complexity" evidence="1">
    <location>
        <begin position="1"/>
        <end position="33"/>
    </location>
</feature>
<feature type="region of interest" description="Disordered" evidence="1">
    <location>
        <begin position="1"/>
        <end position="66"/>
    </location>
</feature>
<feature type="transmembrane region" description="Helical" evidence="2">
    <location>
        <begin position="87"/>
        <end position="103"/>
    </location>
</feature>
<sequence>MSQQPPVSSSGSTPSANSSASASSALSPRSSTSRPDRRPLFPPPSTATTSNTQRKVITRPGAAPIPENVKSRSLFQSYLSLSGNTRIAFGVILGVVGIAGLFIDRRVLQDEKGVDEKPLIGVTMVDRPKQ</sequence>
<dbReference type="RefSeq" id="XP_031859006.1">
    <property type="nucleotide sequence ID" value="XM_032006643.1"/>
</dbReference>
<evidence type="ECO:0000313" key="3">
    <source>
        <dbReference type="EMBL" id="WWD20123.1"/>
    </source>
</evidence>
<evidence type="ECO:0000256" key="2">
    <source>
        <dbReference type="SAM" id="Phobius"/>
    </source>
</evidence>
<evidence type="ECO:0000256" key="1">
    <source>
        <dbReference type="SAM" id="MobiDB-lite"/>
    </source>
</evidence>
<protein>
    <submittedName>
        <fullName evidence="3">Uncharacterized protein</fullName>
    </submittedName>
</protein>
<accession>A0A5M6BT92</accession>
<keyword evidence="2" id="KW-1133">Transmembrane helix</keyword>
<proteinExistence type="predicted"/>